<dbReference type="PANTHER" id="PTHR43745">
    <property type="entry name" value="NITROREDUCTASE MJ1384-RELATED"/>
    <property type="match status" value="1"/>
</dbReference>
<dbReference type="CDD" id="cd02142">
    <property type="entry name" value="McbC_SagB-like_oxidoreductase"/>
    <property type="match status" value="1"/>
</dbReference>
<evidence type="ECO:0000313" key="2">
    <source>
        <dbReference type="EMBL" id="SDL90532.1"/>
    </source>
</evidence>
<dbReference type="Proteomes" id="UP000214880">
    <property type="component" value="Unassembled WGS sequence"/>
</dbReference>
<dbReference type="SUPFAM" id="SSF55469">
    <property type="entry name" value="FMN-dependent nitroreductase-like"/>
    <property type="match status" value="1"/>
</dbReference>
<proteinExistence type="predicted"/>
<dbReference type="InterPro" id="IPR029479">
    <property type="entry name" value="Nitroreductase"/>
</dbReference>
<dbReference type="PANTHER" id="PTHR43745:SF2">
    <property type="entry name" value="NITROREDUCTASE MJ1384-RELATED"/>
    <property type="match status" value="1"/>
</dbReference>
<dbReference type="NCBIfam" id="TIGR03605">
    <property type="entry name" value="antibiot_sagB"/>
    <property type="match status" value="1"/>
</dbReference>
<dbReference type="AlphaFoldDB" id="A0A1G9NVA6"/>
<dbReference type="RefSeq" id="WP_092069399.1">
    <property type="nucleotide sequence ID" value="NZ_FNHB01000001.1"/>
</dbReference>
<evidence type="ECO:0000259" key="1">
    <source>
        <dbReference type="Pfam" id="PF00881"/>
    </source>
</evidence>
<dbReference type="GO" id="GO:0016491">
    <property type="term" value="F:oxidoreductase activity"/>
    <property type="evidence" value="ECO:0007669"/>
    <property type="project" value="InterPro"/>
</dbReference>
<evidence type="ECO:0000313" key="3">
    <source>
        <dbReference type="Proteomes" id="UP000214880"/>
    </source>
</evidence>
<reference evidence="2 3" key="1">
    <citation type="submission" date="2016-10" db="EMBL/GenBank/DDBJ databases">
        <authorList>
            <person name="de Groot N.N."/>
        </authorList>
    </citation>
    <scope>NUCLEOTIDE SEQUENCE [LARGE SCALE GENOMIC DNA]</scope>
    <source>
        <strain evidence="2 3">DSM 1736</strain>
    </source>
</reference>
<feature type="domain" description="Nitroreductase" evidence="1">
    <location>
        <begin position="62"/>
        <end position="244"/>
    </location>
</feature>
<gene>
    <name evidence="2" type="ORF">SAMN04488502_1011140</name>
</gene>
<organism evidence="2 3">
    <name type="scientific">Dendrosporobacter quercicolus</name>
    <dbReference type="NCBI Taxonomy" id="146817"/>
    <lineage>
        <taxon>Bacteria</taxon>
        <taxon>Bacillati</taxon>
        <taxon>Bacillota</taxon>
        <taxon>Negativicutes</taxon>
        <taxon>Selenomonadales</taxon>
        <taxon>Sporomusaceae</taxon>
        <taxon>Dendrosporobacter</taxon>
    </lineage>
</organism>
<dbReference type="Gene3D" id="3.40.109.10">
    <property type="entry name" value="NADH Oxidase"/>
    <property type="match status" value="1"/>
</dbReference>
<dbReference type="Pfam" id="PF00881">
    <property type="entry name" value="Nitroreductase"/>
    <property type="match status" value="1"/>
</dbReference>
<keyword evidence="3" id="KW-1185">Reference proteome</keyword>
<dbReference type="InterPro" id="IPR020051">
    <property type="entry name" value="SagB-type_dehydrogenase"/>
</dbReference>
<dbReference type="OrthoDB" id="9801593at2"/>
<dbReference type="STRING" id="146817.SAMN04488502_1011140"/>
<name>A0A1G9NVA6_9FIRM</name>
<dbReference type="InterPro" id="IPR000415">
    <property type="entry name" value="Nitroreductase-like"/>
</dbReference>
<dbReference type="EMBL" id="FNHB01000001">
    <property type="protein sequence ID" value="SDL90532.1"/>
    <property type="molecule type" value="Genomic_DNA"/>
</dbReference>
<sequence>MSKTTGQEFMLKTRYAYLTGSGQSQGAAPPELELPCDPAGLSIQLPEPELLPDHHVNFLELIEMRTSSRQYGNEPLTLPELSYLLWCTQGVKLVMPGSATFRTVPSAGARHAFETYLFVNRVAGLEAGLYRFLAIDHKLVAVPGIAGGSEELTAACLHQQTVKNSAVTFLWTAVAARMIWRYGERGYRYLHLDAGHVCQNLYLAAGTLHCGVCAIAAFDDEKINACLGLDGERQFVIYAATVGK</sequence>
<accession>A0A1G9NVA6</accession>
<dbReference type="InterPro" id="IPR052544">
    <property type="entry name" value="Bacteriocin_Proc_Enz"/>
</dbReference>
<protein>
    <submittedName>
        <fullName evidence="2">SagB-type dehydrogenase domain-containing protein</fullName>
    </submittedName>
</protein>